<organism evidence="1 2">
    <name type="scientific">Scrofimicrobium canadense</name>
    <dbReference type="NCBI Taxonomy" id="2652290"/>
    <lineage>
        <taxon>Bacteria</taxon>
        <taxon>Bacillati</taxon>
        <taxon>Actinomycetota</taxon>
        <taxon>Actinomycetes</taxon>
        <taxon>Actinomycetales</taxon>
        <taxon>Actinomycetaceae</taxon>
        <taxon>Scrofimicrobium</taxon>
    </lineage>
</organism>
<reference evidence="1 2" key="1">
    <citation type="submission" date="2019-08" db="EMBL/GenBank/DDBJ databases">
        <title>In-depth cultivation of the pig gut microbiome towards novel bacterial diversity and tailored functional studies.</title>
        <authorList>
            <person name="Wylensek D."/>
            <person name="Hitch T.C.A."/>
            <person name="Clavel T."/>
        </authorList>
    </citation>
    <scope>NUCLEOTIDE SEQUENCE [LARGE SCALE GENOMIC DNA]</scope>
    <source>
        <strain evidence="1 2">WB03_NA08</strain>
    </source>
</reference>
<name>A0A6N7W453_9ACTO</name>
<dbReference type="EMBL" id="VULO01000001">
    <property type="protein sequence ID" value="MSS83293.1"/>
    <property type="molecule type" value="Genomic_DNA"/>
</dbReference>
<dbReference type="RefSeq" id="WP_154542613.1">
    <property type="nucleotide sequence ID" value="NZ_VULO01000001.1"/>
</dbReference>
<comment type="caution">
    <text evidence="1">The sequence shown here is derived from an EMBL/GenBank/DDBJ whole genome shotgun (WGS) entry which is preliminary data.</text>
</comment>
<keyword evidence="2" id="KW-1185">Reference proteome</keyword>
<proteinExistence type="predicted"/>
<sequence length="270" mass="28818">MRNAIWVQDGPGDQVALVCQIAEIAAATVVKDADGPPPGTVLAIIFDEQDVSVPAIRLGDGGDMRLPQDASLLAQAMISAAQDFLAPEGIRVLVAGWHGGAGTSLSSKNLAAAGRACLIEASRSPQGDEGVPIVWARVNAKDPPIVGQYRAPRNRPIVASGPGDCVGHEDSRVLAVSRAARGHAVVDCGVWTPGVEELAHALDEVRIVLVGHARQYARLFGILDVAAFQPRVILTDRPGRPEMMWAAERSGAILRAPRRWKRLWKELLHD</sequence>
<evidence type="ECO:0000313" key="2">
    <source>
        <dbReference type="Proteomes" id="UP000470875"/>
    </source>
</evidence>
<dbReference type="Proteomes" id="UP000470875">
    <property type="component" value="Unassembled WGS sequence"/>
</dbReference>
<gene>
    <name evidence="1" type="ORF">FYJ24_00630</name>
</gene>
<protein>
    <submittedName>
        <fullName evidence="1">Uncharacterized protein</fullName>
    </submittedName>
</protein>
<evidence type="ECO:0000313" key="1">
    <source>
        <dbReference type="EMBL" id="MSS83293.1"/>
    </source>
</evidence>
<accession>A0A6N7W453</accession>
<dbReference type="AlphaFoldDB" id="A0A6N7W453"/>